<protein>
    <recommendedName>
        <fullName evidence="5">Tripartite tricarboxylate transporter substrate binding protein</fullName>
    </recommendedName>
</protein>
<dbReference type="Gene3D" id="3.40.190.150">
    <property type="entry name" value="Bordetella uptake gene, domain 1"/>
    <property type="match status" value="1"/>
</dbReference>
<dbReference type="Proteomes" id="UP000249135">
    <property type="component" value="Unassembled WGS sequence"/>
</dbReference>
<dbReference type="SUPFAM" id="SSF53850">
    <property type="entry name" value="Periplasmic binding protein-like II"/>
    <property type="match status" value="1"/>
</dbReference>
<dbReference type="Pfam" id="PF03401">
    <property type="entry name" value="TctC"/>
    <property type="match status" value="1"/>
</dbReference>
<dbReference type="Gene3D" id="3.40.190.10">
    <property type="entry name" value="Periplasmic binding protein-like II"/>
    <property type="match status" value="1"/>
</dbReference>
<evidence type="ECO:0000313" key="4">
    <source>
        <dbReference type="Proteomes" id="UP000249135"/>
    </source>
</evidence>
<sequence>MPSLRRRHVLLGALCAAGSTFRTSAQPAHATVVVPFAAGSAPDTVARLLVEPMAAELGTPVVVENQPGAGGMVGVAHVARATADGRTMVLSGDAALVMPDPQGLRRYDPVRDLAPVSRLVVTPNVLVVGTGLGVSDLAGLMAWVRSQPPGTVSYASVGAGTSSHRGGQLLARRLGVPLVHVPNAQSPLPDVVAGRVGLFFANVATAMPLVREGRLVALGVASAQRSPIAPELPTLSESGLPDFESAAWFALLAPGGTPDMALERWQRAARAAMGSTVVRARLQALGIEPVGSTAAELRATIEQETRRWAALAE</sequence>
<dbReference type="PANTHER" id="PTHR42928">
    <property type="entry name" value="TRICARBOXYLATE-BINDING PROTEIN"/>
    <property type="match status" value="1"/>
</dbReference>
<evidence type="ECO:0008006" key="5">
    <source>
        <dbReference type="Google" id="ProtNLM"/>
    </source>
</evidence>
<accession>A0A2W5Q0R9</accession>
<evidence type="ECO:0000256" key="2">
    <source>
        <dbReference type="SAM" id="SignalP"/>
    </source>
</evidence>
<comment type="similarity">
    <text evidence="1">Belongs to the UPF0065 (bug) family.</text>
</comment>
<feature type="signal peptide" evidence="2">
    <location>
        <begin position="1"/>
        <end position="30"/>
    </location>
</feature>
<dbReference type="InterPro" id="IPR005064">
    <property type="entry name" value="BUG"/>
</dbReference>
<evidence type="ECO:0000256" key="1">
    <source>
        <dbReference type="ARBA" id="ARBA00006987"/>
    </source>
</evidence>
<dbReference type="EMBL" id="QFPP01000246">
    <property type="protein sequence ID" value="PZQ71242.1"/>
    <property type="molecule type" value="Genomic_DNA"/>
</dbReference>
<comment type="caution">
    <text evidence="3">The sequence shown here is derived from an EMBL/GenBank/DDBJ whole genome shotgun (WGS) entry which is preliminary data.</text>
</comment>
<dbReference type="AlphaFoldDB" id="A0A2W5Q0R9"/>
<name>A0A2W5Q0R9_VARPD</name>
<reference evidence="3 4" key="1">
    <citation type="submission" date="2017-08" db="EMBL/GenBank/DDBJ databases">
        <title>Infants hospitalized years apart are colonized by the same room-sourced microbial strains.</title>
        <authorList>
            <person name="Brooks B."/>
            <person name="Olm M.R."/>
            <person name="Firek B.A."/>
            <person name="Baker R."/>
            <person name="Thomas B.C."/>
            <person name="Morowitz M.J."/>
            <person name="Banfield J.F."/>
        </authorList>
    </citation>
    <scope>NUCLEOTIDE SEQUENCE [LARGE SCALE GENOMIC DNA]</scope>
    <source>
        <strain evidence="3">S2_005_003_R2_41</strain>
    </source>
</reference>
<organism evidence="3 4">
    <name type="scientific">Variovorax paradoxus</name>
    <dbReference type="NCBI Taxonomy" id="34073"/>
    <lineage>
        <taxon>Bacteria</taxon>
        <taxon>Pseudomonadati</taxon>
        <taxon>Pseudomonadota</taxon>
        <taxon>Betaproteobacteria</taxon>
        <taxon>Burkholderiales</taxon>
        <taxon>Comamonadaceae</taxon>
        <taxon>Variovorax</taxon>
    </lineage>
</organism>
<dbReference type="InterPro" id="IPR042100">
    <property type="entry name" value="Bug_dom1"/>
</dbReference>
<dbReference type="PANTHER" id="PTHR42928:SF5">
    <property type="entry name" value="BLR1237 PROTEIN"/>
    <property type="match status" value="1"/>
</dbReference>
<dbReference type="PIRSF" id="PIRSF017082">
    <property type="entry name" value="YflP"/>
    <property type="match status" value="1"/>
</dbReference>
<feature type="chain" id="PRO_5015845996" description="Tripartite tricarboxylate transporter substrate binding protein" evidence="2">
    <location>
        <begin position="31"/>
        <end position="313"/>
    </location>
</feature>
<proteinExistence type="inferred from homology"/>
<keyword evidence="2" id="KW-0732">Signal</keyword>
<evidence type="ECO:0000313" key="3">
    <source>
        <dbReference type="EMBL" id="PZQ71242.1"/>
    </source>
</evidence>
<gene>
    <name evidence="3" type="ORF">DI563_17635</name>
</gene>